<dbReference type="Pfam" id="PF00899">
    <property type="entry name" value="ThiF"/>
    <property type="match status" value="1"/>
</dbReference>
<sequence length="359" mass="38501">MTGTGLNDREFERYDRQLLLDEVGVAGQLALQRARVLIVGAGGLGCPVGLYLAAAGVGSVGILDGDRIERSNLHRQVAFTDADVGRGKADVLADRLRALNPDISVRGEQAFLGADNAAAQLAATDLVLDCSDNFATRYLINDHCLVLAKPWLFAAVNGFQGSLALFTPGQPCFRCLYPVPPTRGGNCNSNGVLGTVPGLVALQQANLALRQLLGLASDDAPRLLLMDCQLPGLKTLTLATNPGCRCGQFPPDADPSPPQARPQPQYPDLEINWSDWQTLTGQTTALLVDVRSRDEHLADNVGGECLSRAQLHKQIQRQPDLSVGLYCQTGRRSRLMAQTLRAAGAERVYSLRGGIQALR</sequence>
<evidence type="ECO:0000313" key="4">
    <source>
        <dbReference type="Proteomes" id="UP000477680"/>
    </source>
</evidence>
<dbReference type="SUPFAM" id="SSF69572">
    <property type="entry name" value="Activating enzymes of the ubiquitin-like proteins"/>
    <property type="match status" value="1"/>
</dbReference>
<comment type="similarity">
    <text evidence="1">Belongs to the HesA/MoeB/ThiF family.</text>
</comment>
<protein>
    <submittedName>
        <fullName evidence="3">Thiamine biosynthesis protein ThiF</fullName>
    </submittedName>
</protein>
<dbReference type="CDD" id="cd00757">
    <property type="entry name" value="ThiF_MoeB_HesA_family"/>
    <property type="match status" value="1"/>
</dbReference>
<dbReference type="FunFam" id="3.40.50.720:FF:000080">
    <property type="entry name" value="Thiazole biosynthesis adenylyltransferase ThiF"/>
    <property type="match status" value="1"/>
</dbReference>
<dbReference type="Gene3D" id="3.40.250.10">
    <property type="entry name" value="Rhodanese-like domain"/>
    <property type="match status" value="1"/>
</dbReference>
<dbReference type="RefSeq" id="WP_163494585.1">
    <property type="nucleotide sequence ID" value="NZ_CP048711.1"/>
</dbReference>
<dbReference type="GO" id="GO:0008641">
    <property type="term" value="F:ubiquitin-like modifier activating enzyme activity"/>
    <property type="evidence" value="ECO:0007669"/>
    <property type="project" value="InterPro"/>
</dbReference>
<evidence type="ECO:0000313" key="3">
    <source>
        <dbReference type="EMBL" id="QIB65346.1"/>
    </source>
</evidence>
<evidence type="ECO:0000259" key="2">
    <source>
        <dbReference type="PROSITE" id="PS50206"/>
    </source>
</evidence>
<name>A0A6C0U010_9GAMM</name>
<reference evidence="3 4" key="1">
    <citation type="submission" date="2020-02" db="EMBL/GenBank/DDBJ databases">
        <title>Genome sequencing for Kineobactrum sp. M2.</title>
        <authorList>
            <person name="Park S.-J."/>
        </authorList>
    </citation>
    <scope>NUCLEOTIDE SEQUENCE [LARGE SCALE GENOMIC DNA]</scope>
    <source>
        <strain evidence="3 4">M2</strain>
    </source>
</reference>
<dbReference type="Pfam" id="PF00581">
    <property type="entry name" value="Rhodanese"/>
    <property type="match status" value="1"/>
</dbReference>
<dbReference type="InterPro" id="IPR045886">
    <property type="entry name" value="ThiF/MoeB/HesA"/>
</dbReference>
<dbReference type="GO" id="GO:0016779">
    <property type="term" value="F:nucleotidyltransferase activity"/>
    <property type="evidence" value="ECO:0007669"/>
    <property type="project" value="TreeGrafter"/>
</dbReference>
<dbReference type="PANTHER" id="PTHR10953">
    <property type="entry name" value="UBIQUITIN-ACTIVATING ENZYME E1"/>
    <property type="match status" value="1"/>
</dbReference>
<dbReference type="GO" id="GO:0008146">
    <property type="term" value="F:sulfotransferase activity"/>
    <property type="evidence" value="ECO:0007669"/>
    <property type="project" value="TreeGrafter"/>
</dbReference>
<organism evidence="3 4">
    <name type="scientific">Kineobactrum salinum</name>
    <dbReference type="NCBI Taxonomy" id="2708301"/>
    <lineage>
        <taxon>Bacteria</taxon>
        <taxon>Pseudomonadati</taxon>
        <taxon>Pseudomonadota</taxon>
        <taxon>Gammaproteobacteria</taxon>
        <taxon>Cellvibrionales</taxon>
        <taxon>Halieaceae</taxon>
        <taxon>Kineobactrum</taxon>
    </lineage>
</organism>
<dbReference type="PANTHER" id="PTHR10953:SF102">
    <property type="entry name" value="ADENYLYLTRANSFERASE AND SULFURTRANSFERASE MOCS3"/>
    <property type="match status" value="1"/>
</dbReference>
<dbReference type="AlphaFoldDB" id="A0A6C0U010"/>
<dbReference type="InterPro" id="IPR000594">
    <property type="entry name" value="ThiF_NAD_FAD-bd"/>
</dbReference>
<accession>A0A6C0U010</accession>
<dbReference type="Proteomes" id="UP000477680">
    <property type="component" value="Chromosome"/>
</dbReference>
<keyword evidence="4" id="KW-1185">Reference proteome</keyword>
<evidence type="ECO:0000256" key="1">
    <source>
        <dbReference type="ARBA" id="ARBA00009919"/>
    </source>
</evidence>
<dbReference type="CDD" id="cd00158">
    <property type="entry name" value="RHOD"/>
    <property type="match status" value="1"/>
</dbReference>
<dbReference type="GO" id="GO:0004792">
    <property type="term" value="F:thiosulfate-cyanide sulfurtransferase activity"/>
    <property type="evidence" value="ECO:0007669"/>
    <property type="project" value="TreeGrafter"/>
</dbReference>
<dbReference type="PROSITE" id="PS50206">
    <property type="entry name" value="RHODANESE_3"/>
    <property type="match status" value="1"/>
</dbReference>
<dbReference type="EMBL" id="CP048711">
    <property type="protein sequence ID" value="QIB65346.1"/>
    <property type="molecule type" value="Genomic_DNA"/>
</dbReference>
<dbReference type="InterPro" id="IPR036873">
    <property type="entry name" value="Rhodanese-like_dom_sf"/>
</dbReference>
<dbReference type="InterPro" id="IPR035985">
    <property type="entry name" value="Ubiquitin-activating_enz"/>
</dbReference>
<proteinExistence type="inferred from homology"/>
<dbReference type="GO" id="GO:0005829">
    <property type="term" value="C:cytosol"/>
    <property type="evidence" value="ECO:0007669"/>
    <property type="project" value="TreeGrafter"/>
</dbReference>
<dbReference type="KEGG" id="kim:G3T16_07975"/>
<dbReference type="Gene3D" id="3.40.50.720">
    <property type="entry name" value="NAD(P)-binding Rossmann-like Domain"/>
    <property type="match status" value="1"/>
</dbReference>
<dbReference type="SUPFAM" id="SSF52821">
    <property type="entry name" value="Rhodanese/Cell cycle control phosphatase"/>
    <property type="match status" value="1"/>
</dbReference>
<feature type="domain" description="Rhodanese" evidence="2">
    <location>
        <begin position="281"/>
        <end position="359"/>
    </location>
</feature>
<gene>
    <name evidence="3" type="ORF">G3T16_07975</name>
</gene>
<dbReference type="InterPro" id="IPR001763">
    <property type="entry name" value="Rhodanese-like_dom"/>
</dbReference>